<evidence type="ECO:0000256" key="1">
    <source>
        <dbReference type="SAM" id="MobiDB-lite"/>
    </source>
</evidence>
<dbReference type="EMBL" id="BMKS01000001">
    <property type="protein sequence ID" value="GGG19735.1"/>
    <property type="molecule type" value="Genomic_DNA"/>
</dbReference>
<gene>
    <name evidence="4" type="ORF">GCM10010964_04950</name>
</gene>
<dbReference type="Pfam" id="PF07007">
    <property type="entry name" value="LprI"/>
    <property type="match status" value="1"/>
</dbReference>
<comment type="caution">
    <text evidence="4">The sequence shown here is derived from an EMBL/GenBank/DDBJ whole genome shotgun (WGS) entry which is preliminary data.</text>
</comment>
<evidence type="ECO:0000313" key="5">
    <source>
        <dbReference type="Proteomes" id="UP000597507"/>
    </source>
</evidence>
<feature type="chain" id="PRO_5035168005" description="Lysozyme inhibitor LprI-like N-terminal domain-containing protein" evidence="2">
    <location>
        <begin position="33"/>
        <end position="171"/>
    </location>
</feature>
<keyword evidence="2" id="KW-0732">Signal</keyword>
<dbReference type="AlphaFoldDB" id="A0A8J2Z8B6"/>
<feature type="region of interest" description="Disordered" evidence="1">
    <location>
        <begin position="149"/>
        <end position="171"/>
    </location>
</feature>
<evidence type="ECO:0000313" key="4">
    <source>
        <dbReference type="EMBL" id="GGG19735.1"/>
    </source>
</evidence>
<evidence type="ECO:0000259" key="3">
    <source>
        <dbReference type="Pfam" id="PF07007"/>
    </source>
</evidence>
<dbReference type="InterPro" id="IPR009739">
    <property type="entry name" value="LprI-like_N"/>
</dbReference>
<name>A0A8J2Z8B6_9PROT</name>
<protein>
    <recommendedName>
        <fullName evidence="3">Lysozyme inhibitor LprI-like N-terminal domain-containing protein</fullName>
    </recommendedName>
</protein>
<proteinExistence type="predicted"/>
<dbReference type="Proteomes" id="UP000597507">
    <property type="component" value="Unassembled WGS sequence"/>
</dbReference>
<dbReference type="Gene3D" id="1.20.1270.180">
    <property type="match status" value="1"/>
</dbReference>
<feature type="compositionally biased region" description="Low complexity" evidence="1">
    <location>
        <begin position="158"/>
        <end position="171"/>
    </location>
</feature>
<organism evidence="4 5">
    <name type="scientific">Caldovatus sediminis</name>
    <dbReference type="NCBI Taxonomy" id="2041189"/>
    <lineage>
        <taxon>Bacteria</taxon>
        <taxon>Pseudomonadati</taxon>
        <taxon>Pseudomonadota</taxon>
        <taxon>Alphaproteobacteria</taxon>
        <taxon>Acetobacterales</taxon>
        <taxon>Roseomonadaceae</taxon>
        <taxon>Caldovatus</taxon>
    </lineage>
</organism>
<evidence type="ECO:0000256" key="2">
    <source>
        <dbReference type="SAM" id="SignalP"/>
    </source>
</evidence>
<keyword evidence="5" id="KW-1185">Reference proteome</keyword>
<sequence length="171" mass="18472">MSAARRTTAARAALAALAAAGLLAAAAHPALAQQRRAQQPRPEPLAAAVDREVRGCIGTVREVPRYLECLDRQNAAMEQRMGQALERLQAAMEPPERGAAFGEVQTAWAAYRQRHCDFVGSSQSLGERAPVERAACYLHFTVARIEELEAALQPPPQQQARPAAQTPRGGR</sequence>
<accession>A0A8J2Z8B6</accession>
<dbReference type="RefSeq" id="WP_188898065.1">
    <property type="nucleotide sequence ID" value="NZ_BMKS01000001.1"/>
</dbReference>
<reference evidence="4 5" key="1">
    <citation type="journal article" date="2014" name="Int. J. Syst. Evol. Microbiol.">
        <title>Complete genome sequence of Corynebacterium casei LMG S-19264T (=DSM 44701T), isolated from a smear-ripened cheese.</title>
        <authorList>
            <consortium name="US DOE Joint Genome Institute (JGI-PGF)"/>
            <person name="Walter F."/>
            <person name="Albersmeier A."/>
            <person name="Kalinowski J."/>
            <person name="Ruckert C."/>
        </authorList>
    </citation>
    <scope>NUCLEOTIDE SEQUENCE [LARGE SCALE GENOMIC DNA]</scope>
    <source>
        <strain evidence="4 5">CGMCC 1.16330</strain>
    </source>
</reference>
<feature type="signal peptide" evidence="2">
    <location>
        <begin position="1"/>
        <end position="32"/>
    </location>
</feature>
<feature type="domain" description="Lysozyme inhibitor LprI-like N-terminal" evidence="3">
    <location>
        <begin position="67"/>
        <end position="148"/>
    </location>
</feature>